<proteinExistence type="predicted"/>
<dbReference type="AlphaFoldDB" id="A0A9R0UB10"/>
<gene>
    <name evidence="1" type="ordered locus">RAM_28780</name>
</gene>
<dbReference type="Proteomes" id="UP000006138">
    <property type="component" value="Chromosome"/>
</dbReference>
<reference evidence="1 2" key="1">
    <citation type="journal article" date="2011" name="J. Bacteriol.">
        <title>Whole genome sequence of the rifamycin B-producing strain Amycolatopsis mediterranei S699.</title>
        <authorList>
            <person name="Verma M."/>
            <person name="Kaur J."/>
            <person name="Kumar M."/>
            <person name="Kumari K."/>
            <person name="Saxena A."/>
            <person name="Anand S."/>
            <person name="Nigam A."/>
            <person name="Ravi V."/>
            <person name="Raghuvanshi S."/>
            <person name="Khurana P."/>
            <person name="Tyagi A.K."/>
            <person name="Khurana J.P."/>
            <person name="Lal R."/>
        </authorList>
    </citation>
    <scope>NUCLEOTIDE SEQUENCE [LARGE SCALE GENOMIC DNA]</scope>
    <source>
        <strain evidence="1 2">S699</strain>
    </source>
</reference>
<evidence type="ECO:0000313" key="2">
    <source>
        <dbReference type="Proteomes" id="UP000006138"/>
    </source>
</evidence>
<evidence type="ECO:0000313" key="1">
    <source>
        <dbReference type="EMBL" id="AEK44233.1"/>
    </source>
</evidence>
<protein>
    <submittedName>
        <fullName evidence="1">Uncharacterized protein</fullName>
    </submittedName>
</protein>
<sequence length="73" mass="7704">MLLGDAVHRLTASARRLLVGAVAHVVRAVVSYQPVGHIEAFQSSSAEVQVDVDGPLQIEAVAVGMEVAKRETP</sequence>
<dbReference type="KEGG" id="amn:RAM_28780"/>
<organism evidence="1 2">
    <name type="scientific">Amycolatopsis mediterranei (strain S699)</name>
    <name type="common">Nocardia mediterranei</name>
    <dbReference type="NCBI Taxonomy" id="713604"/>
    <lineage>
        <taxon>Bacteria</taxon>
        <taxon>Bacillati</taxon>
        <taxon>Actinomycetota</taxon>
        <taxon>Actinomycetes</taxon>
        <taxon>Pseudonocardiales</taxon>
        <taxon>Pseudonocardiaceae</taxon>
        <taxon>Amycolatopsis</taxon>
    </lineage>
</organism>
<keyword evidence="2" id="KW-1185">Reference proteome</keyword>
<dbReference type="EMBL" id="CP002896">
    <property type="protein sequence ID" value="AEK44233.1"/>
    <property type="molecule type" value="Genomic_DNA"/>
</dbReference>
<accession>A0A9R0UB10</accession>
<name>A0A9R0UB10_AMYMS</name>